<sequence length="144" mass="16593">MQRRRVDERVRQWQGAKSKANRRTGEQANRRTGEQRNRGTGKQDDGTKKAPSKTDLVTPCTKGRKFLCQRESTVVWGPAIDRPASQRPRAPLLATLWLCKYPDFVVEAPYVIVDCIWKMGSSRLLKEYFIYMKAGLYVGENEQD</sequence>
<dbReference type="Proteomes" id="UP000037136">
    <property type="component" value="Unassembled WGS sequence"/>
</dbReference>
<gene>
    <name evidence="2" type="ORF">XA68_17758</name>
</gene>
<reference evidence="2 3" key="1">
    <citation type="journal article" date="2015" name="BMC Genomics">
        <title>Gene expression during zombie ant biting behavior reflects the complexity underlying fungal parasitic behavioral manipulation.</title>
        <authorList>
            <person name="de Bekker C."/>
            <person name="Ohm R.A."/>
            <person name="Loreto R.G."/>
            <person name="Sebastian A."/>
            <person name="Albert I."/>
            <person name="Merrow M."/>
            <person name="Brachmann A."/>
            <person name="Hughes D.P."/>
        </authorList>
    </citation>
    <scope>NUCLEOTIDE SEQUENCE [LARGE SCALE GENOMIC DNA]</scope>
    <source>
        <strain evidence="2 3">SC16a</strain>
    </source>
</reference>
<feature type="region of interest" description="Disordered" evidence="1">
    <location>
        <begin position="1"/>
        <end position="58"/>
    </location>
</feature>
<evidence type="ECO:0000313" key="3">
    <source>
        <dbReference type="Proteomes" id="UP000037136"/>
    </source>
</evidence>
<feature type="compositionally biased region" description="Basic and acidic residues" evidence="1">
    <location>
        <begin position="23"/>
        <end position="48"/>
    </location>
</feature>
<dbReference type="EMBL" id="LAZP02000008">
    <property type="protein sequence ID" value="PFH63114.1"/>
    <property type="molecule type" value="Genomic_DNA"/>
</dbReference>
<feature type="compositionally biased region" description="Basic and acidic residues" evidence="1">
    <location>
        <begin position="1"/>
        <end position="11"/>
    </location>
</feature>
<name>A0A2A9PPF1_OPHUN</name>
<organism evidence="2 3">
    <name type="scientific">Ophiocordyceps unilateralis</name>
    <name type="common">Zombie-ant fungus</name>
    <name type="synonym">Torrubia unilateralis</name>
    <dbReference type="NCBI Taxonomy" id="268505"/>
    <lineage>
        <taxon>Eukaryota</taxon>
        <taxon>Fungi</taxon>
        <taxon>Dikarya</taxon>
        <taxon>Ascomycota</taxon>
        <taxon>Pezizomycotina</taxon>
        <taxon>Sordariomycetes</taxon>
        <taxon>Hypocreomycetidae</taxon>
        <taxon>Hypocreales</taxon>
        <taxon>Ophiocordycipitaceae</taxon>
        <taxon>Ophiocordyceps</taxon>
    </lineage>
</organism>
<dbReference type="AlphaFoldDB" id="A0A2A9PPF1"/>
<accession>A0A2A9PPF1</accession>
<evidence type="ECO:0000313" key="2">
    <source>
        <dbReference type="EMBL" id="PFH63114.1"/>
    </source>
</evidence>
<keyword evidence="3" id="KW-1185">Reference proteome</keyword>
<evidence type="ECO:0000256" key="1">
    <source>
        <dbReference type="SAM" id="MobiDB-lite"/>
    </source>
</evidence>
<proteinExistence type="predicted"/>
<comment type="caution">
    <text evidence="2">The sequence shown here is derived from an EMBL/GenBank/DDBJ whole genome shotgun (WGS) entry which is preliminary data.</text>
</comment>
<reference evidence="2 3" key="2">
    <citation type="journal article" date="2017" name="Sci. Rep.">
        <title>Ant-infecting Ophiocordyceps genomes reveal a high diversity of potential behavioral manipulation genes and a possible major role for enterotoxins.</title>
        <authorList>
            <person name="de Bekker C."/>
            <person name="Ohm R.A."/>
            <person name="Evans H.C."/>
            <person name="Brachmann A."/>
            <person name="Hughes D.P."/>
        </authorList>
    </citation>
    <scope>NUCLEOTIDE SEQUENCE [LARGE SCALE GENOMIC DNA]</scope>
    <source>
        <strain evidence="2 3">SC16a</strain>
    </source>
</reference>
<protein>
    <submittedName>
        <fullName evidence="2">Uncharacterized protein</fullName>
    </submittedName>
</protein>